<feature type="domain" description="Helicase HerA central" evidence="2">
    <location>
        <begin position="2"/>
        <end position="301"/>
    </location>
</feature>
<dbReference type="InterPro" id="IPR027417">
    <property type="entry name" value="P-loop_NTPase"/>
</dbReference>
<dbReference type="PANTHER" id="PTHR30121:SF1">
    <property type="entry name" value="AAA+ ATPASE DOMAIN-CONTAINING PROTEIN"/>
    <property type="match status" value="1"/>
</dbReference>
<dbReference type="InterPro" id="IPR051162">
    <property type="entry name" value="T4SS_component"/>
</dbReference>
<dbReference type="EMBL" id="JZWS02000055">
    <property type="protein sequence ID" value="MCL7344858.1"/>
    <property type="molecule type" value="Genomic_DNA"/>
</dbReference>
<evidence type="ECO:0000313" key="3">
    <source>
        <dbReference type="EMBL" id="MCL7344858.1"/>
    </source>
</evidence>
<sequence>VVGKVYSGGEVIEANVRLDEFTLTHHVLLIGTTGSGKTTFLKRVVSQDSMEKQSVVFDRQGDFVRLALEKLRDATIVMPVTTLMEGSTTEDYVNLFLDRYGNAKDVVIGHEYVSLEYENSRLYLVPYSIAFSEVMMNFHKMTPYMSPAASLVWESLMRKTKELLIYNLMDYFGKDTLPYTRALEFYETEVKPRLSIDNLTERPVSFQPRKLQVVKGKSKEYVKPDNEGNLKLDVSKAFEKAMESLSLAPQTKESISRLLKSYKEFGIFDVPGTFNHIGKGVWKEKNIIVDLSWVLDYTASVEALATISYKLLSDFFKYKDEMYKQGQQSTLSLLIMDEAHEYFPQASNENAKGVIEDLINKLMRLGRVRRLGVILATHYPDDLNELVIQLSNTKVIMRNDPQVLKKLSAEDYSDILTNAEPGVGLIRSMRFTNVLFKSLVP</sequence>
<dbReference type="Pfam" id="PF00004">
    <property type="entry name" value="AAA"/>
    <property type="match status" value="1"/>
</dbReference>
<reference evidence="3" key="1">
    <citation type="submission" date="2022-05" db="EMBL/GenBank/DDBJ databases">
        <title>Metagenome Sequencing of an Archaeal-Dominated Microbial Community from a Hot Spring at the Los Azufres Geothermal Field, Mexico.</title>
        <authorList>
            <person name="Marin-Paredes R."/>
            <person name="Martinez-Romero E."/>
            <person name="Servin-Garciduenas L.E."/>
        </authorList>
    </citation>
    <scope>NUCLEOTIDE SEQUENCE</scope>
    <source>
        <strain evidence="3">AZ1-454</strain>
    </source>
</reference>
<feature type="domain" description="ATPase AAA-type core" evidence="1">
    <location>
        <begin position="321"/>
        <end position="391"/>
    </location>
</feature>
<dbReference type="SUPFAM" id="SSF52540">
    <property type="entry name" value="P-loop containing nucleoside triphosphate hydrolases"/>
    <property type="match status" value="1"/>
</dbReference>
<name>A0AAE3FMV9_9CREN</name>
<accession>A0AAE3FMV9</accession>
<dbReference type="InterPro" id="IPR002789">
    <property type="entry name" value="HerA_central"/>
</dbReference>
<evidence type="ECO:0000259" key="2">
    <source>
        <dbReference type="Pfam" id="PF01935"/>
    </source>
</evidence>
<feature type="non-terminal residue" evidence="3">
    <location>
        <position position="1"/>
    </location>
</feature>
<dbReference type="InterPro" id="IPR003959">
    <property type="entry name" value="ATPase_AAA_core"/>
</dbReference>
<comment type="caution">
    <text evidence="3">The sequence shown here is derived from an EMBL/GenBank/DDBJ whole genome shotgun (WGS) entry which is preliminary data.</text>
</comment>
<proteinExistence type="predicted"/>
<dbReference type="PANTHER" id="PTHR30121">
    <property type="entry name" value="UNCHARACTERIZED PROTEIN YJGR-RELATED"/>
    <property type="match status" value="1"/>
</dbReference>
<dbReference type="AlphaFoldDB" id="A0AAE3FMV9"/>
<keyword evidence="3" id="KW-0067">ATP-binding</keyword>
<protein>
    <submittedName>
        <fullName evidence="3">ATP-binding protein</fullName>
    </submittedName>
</protein>
<dbReference type="Pfam" id="PF01935">
    <property type="entry name" value="DUF87"/>
    <property type="match status" value="1"/>
</dbReference>
<organism evidence="3">
    <name type="scientific">Candidatus Aramenus sulfurataquae</name>
    <dbReference type="NCBI Taxonomy" id="1326980"/>
    <lineage>
        <taxon>Archaea</taxon>
        <taxon>Thermoproteota</taxon>
        <taxon>Thermoprotei</taxon>
        <taxon>Sulfolobales</taxon>
        <taxon>Sulfolobaceae</taxon>
        <taxon>Candidatus Aramenus</taxon>
    </lineage>
</organism>
<gene>
    <name evidence="3" type="ORF">TQ35_009845</name>
</gene>
<keyword evidence="3" id="KW-0547">Nucleotide-binding</keyword>
<evidence type="ECO:0000259" key="1">
    <source>
        <dbReference type="Pfam" id="PF00004"/>
    </source>
</evidence>
<dbReference type="Gene3D" id="3.40.50.300">
    <property type="entry name" value="P-loop containing nucleotide triphosphate hydrolases"/>
    <property type="match status" value="2"/>
</dbReference>
<dbReference type="GO" id="GO:0016887">
    <property type="term" value="F:ATP hydrolysis activity"/>
    <property type="evidence" value="ECO:0007669"/>
    <property type="project" value="InterPro"/>
</dbReference>
<dbReference type="GO" id="GO:0005524">
    <property type="term" value="F:ATP binding"/>
    <property type="evidence" value="ECO:0007669"/>
    <property type="project" value="UniProtKB-KW"/>
</dbReference>